<evidence type="ECO:0000313" key="2">
    <source>
        <dbReference type="EMBL" id="ABK24163.1"/>
    </source>
</evidence>
<feature type="transmembrane region" description="Helical" evidence="1">
    <location>
        <begin position="38"/>
        <end position="59"/>
    </location>
</feature>
<keyword evidence="1" id="KW-0812">Transmembrane</keyword>
<organism evidence="2">
    <name type="scientific">Picea sitchensis</name>
    <name type="common">Sitka spruce</name>
    <name type="synonym">Pinus sitchensis</name>
    <dbReference type="NCBI Taxonomy" id="3332"/>
    <lineage>
        <taxon>Eukaryota</taxon>
        <taxon>Viridiplantae</taxon>
        <taxon>Streptophyta</taxon>
        <taxon>Embryophyta</taxon>
        <taxon>Tracheophyta</taxon>
        <taxon>Spermatophyta</taxon>
        <taxon>Pinopsida</taxon>
        <taxon>Pinidae</taxon>
        <taxon>Conifers I</taxon>
        <taxon>Pinales</taxon>
        <taxon>Pinaceae</taxon>
        <taxon>Picea</taxon>
    </lineage>
</organism>
<dbReference type="AlphaFoldDB" id="A9NU52"/>
<accession>A9NU52</accession>
<sequence>MLLGINLQISKGSPRLMILLTASKNLTWIIMMTRMKALIFLEVVLLVVVTTQPMTWTLIL</sequence>
<keyword evidence="1" id="KW-0472">Membrane</keyword>
<evidence type="ECO:0000256" key="1">
    <source>
        <dbReference type="SAM" id="Phobius"/>
    </source>
</evidence>
<dbReference type="EMBL" id="EF084854">
    <property type="protein sequence ID" value="ABK24163.1"/>
    <property type="molecule type" value="mRNA"/>
</dbReference>
<proteinExistence type="evidence at transcript level"/>
<keyword evidence="1" id="KW-1133">Transmembrane helix</keyword>
<reference evidence="2" key="1">
    <citation type="journal article" date="2008" name="BMC Genomics">
        <title>A conifer genomics resource of 200,000 spruce (Picea spp.) ESTs and 6,464 high-quality, sequence-finished full-length cDNAs for Sitka spruce (Picea sitchensis).</title>
        <authorList>
            <person name="Ralph S.G."/>
            <person name="Chun H.J."/>
            <person name="Kolosova N."/>
            <person name="Cooper D."/>
            <person name="Oddy C."/>
            <person name="Ritland C.E."/>
            <person name="Kirkpatrick R."/>
            <person name="Moore R."/>
            <person name="Barber S."/>
            <person name="Holt R.A."/>
            <person name="Jones S.J."/>
            <person name="Marra M.A."/>
            <person name="Douglas C.J."/>
            <person name="Ritland K."/>
            <person name="Bohlmann J."/>
        </authorList>
    </citation>
    <scope>NUCLEOTIDE SEQUENCE</scope>
    <source>
        <tissue evidence="2">Bark</tissue>
    </source>
</reference>
<protein>
    <submittedName>
        <fullName evidence="2">Uncharacterized protein</fullName>
    </submittedName>
</protein>
<name>A9NU52_PICSI</name>